<evidence type="ECO:0000313" key="2">
    <source>
        <dbReference type="EMBL" id="KAL2478701.1"/>
    </source>
</evidence>
<name>A0ABD1QR72_9LAMI</name>
<dbReference type="EMBL" id="JBFOLJ010000014">
    <property type="protein sequence ID" value="KAL2478701.1"/>
    <property type="molecule type" value="Genomic_DNA"/>
</dbReference>
<evidence type="ECO:0000313" key="3">
    <source>
        <dbReference type="Proteomes" id="UP001604277"/>
    </source>
</evidence>
<dbReference type="AlphaFoldDB" id="A0ABD1QR72"/>
<reference evidence="3" key="1">
    <citation type="submission" date="2024-07" db="EMBL/GenBank/DDBJ databases">
        <title>Two chromosome-level genome assemblies of Korean endemic species Abeliophyllum distichum and Forsythia ovata (Oleaceae).</title>
        <authorList>
            <person name="Jang H."/>
        </authorList>
    </citation>
    <scope>NUCLEOTIDE SEQUENCE [LARGE SCALE GENOMIC DNA]</scope>
</reference>
<evidence type="ECO:0000256" key="1">
    <source>
        <dbReference type="SAM" id="MobiDB-lite"/>
    </source>
</evidence>
<sequence length="108" mass="11578">MEGMVEDSRTGMTKENDKSGAGDNVDIDEKMEYIKKVNVAVRVIDAGKKIVVVWVIGVGMQTVVLETAKTYVVKMTGVGIVVVNLKTDVVKIKSCAATLPSLSVVPHT</sequence>
<gene>
    <name evidence="2" type="ORF">Fot_47715</name>
</gene>
<organism evidence="2 3">
    <name type="scientific">Forsythia ovata</name>
    <dbReference type="NCBI Taxonomy" id="205694"/>
    <lineage>
        <taxon>Eukaryota</taxon>
        <taxon>Viridiplantae</taxon>
        <taxon>Streptophyta</taxon>
        <taxon>Embryophyta</taxon>
        <taxon>Tracheophyta</taxon>
        <taxon>Spermatophyta</taxon>
        <taxon>Magnoliopsida</taxon>
        <taxon>eudicotyledons</taxon>
        <taxon>Gunneridae</taxon>
        <taxon>Pentapetalae</taxon>
        <taxon>asterids</taxon>
        <taxon>lamiids</taxon>
        <taxon>Lamiales</taxon>
        <taxon>Oleaceae</taxon>
        <taxon>Forsythieae</taxon>
        <taxon>Forsythia</taxon>
    </lineage>
</organism>
<keyword evidence="3" id="KW-1185">Reference proteome</keyword>
<comment type="caution">
    <text evidence="2">The sequence shown here is derived from an EMBL/GenBank/DDBJ whole genome shotgun (WGS) entry which is preliminary data.</text>
</comment>
<proteinExistence type="predicted"/>
<protein>
    <submittedName>
        <fullName evidence="2">Uncharacterized protein</fullName>
    </submittedName>
</protein>
<feature type="region of interest" description="Disordered" evidence="1">
    <location>
        <begin position="1"/>
        <end position="24"/>
    </location>
</feature>
<dbReference type="Proteomes" id="UP001604277">
    <property type="component" value="Unassembled WGS sequence"/>
</dbReference>
<accession>A0ABD1QR72</accession>
<feature type="compositionally biased region" description="Basic and acidic residues" evidence="1">
    <location>
        <begin position="1"/>
        <end position="20"/>
    </location>
</feature>